<proteinExistence type="predicted"/>
<protein>
    <recommendedName>
        <fullName evidence="2">Ice-binding protein C-terminal domain-containing protein</fullName>
    </recommendedName>
</protein>
<organism evidence="3 4">
    <name type="scientific">Pseudoduganella violacea</name>
    <dbReference type="NCBI Taxonomy" id="1715466"/>
    <lineage>
        <taxon>Bacteria</taxon>
        <taxon>Pseudomonadati</taxon>
        <taxon>Pseudomonadota</taxon>
        <taxon>Betaproteobacteria</taxon>
        <taxon>Burkholderiales</taxon>
        <taxon>Oxalobacteraceae</taxon>
        <taxon>Telluria group</taxon>
        <taxon>Pseudoduganella</taxon>
    </lineage>
</organism>
<dbReference type="AlphaFoldDB" id="A0A7W5B9D6"/>
<evidence type="ECO:0000313" key="4">
    <source>
        <dbReference type="Proteomes" id="UP000541535"/>
    </source>
</evidence>
<dbReference type="EMBL" id="JACHXD010000004">
    <property type="protein sequence ID" value="MBB3118944.1"/>
    <property type="molecule type" value="Genomic_DNA"/>
</dbReference>
<evidence type="ECO:0000313" key="3">
    <source>
        <dbReference type="EMBL" id="MBB3118944.1"/>
    </source>
</evidence>
<name>A0A7W5B9D6_9BURK</name>
<comment type="caution">
    <text evidence="3">The sequence shown here is derived from an EMBL/GenBank/DDBJ whole genome shotgun (WGS) entry which is preliminary data.</text>
</comment>
<evidence type="ECO:0000256" key="1">
    <source>
        <dbReference type="SAM" id="SignalP"/>
    </source>
</evidence>
<keyword evidence="4" id="KW-1185">Reference proteome</keyword>
<accession>A0A7W5B9D6</accession>
<feature type="domain" description="Ice-binding protein C-terminal" evidence="2">
    <location>
        <begin position="190"/>
        <end position="214"/>
    </location>
</feature>
<feature type="chain" id="PRO_5031516919" description="Ice-binding protein C-terminal domain-containing protein" evidence="1">
    <location>
        <begin position="24"/>
        <end position="218"/>
    </location>
</feature>
<dbReference type="Proteomes" id="UP000541535">
    <property type="component" value="Unassembled WGS sequence"/>
</dbReference>
<dbReference type="Pfam" id="PF07589">
    <property type="entry name" value="PEP-CTERM"/>
    <property type="match status" value="1"/>
</dbReference>
<sequence length="218" mass="22488">MMSHTLKSIAVGAMLLAAGAANADITVYTDKYDYRGAVTVSGLDSFNDLSVDPIDGPLSRSAGSFNYTATVGPGSTSFWGGSGSSVDGWLTTDNRTDTIVFKDFGGKVNGAGLFAFGSNSAGAFAAANSITLTAKDEFGKLASYTIDKPTQSSFIGFVSTGKLLELTVKLTAQAGVWPTVNDLYLSSVVAVPEPGTYAMLLAGLGIAGVAARRRRNAQ</sequence>
<dbReference type="RefSeq" id="WP_229426137.1">
    <property type="nucleotide sequence ID" value="NZ_JACHXD010000004.1"/>
</dbReference>
<dbReference type="InterPro" id="IPR013424">
    <property type="entry name" value="Ice-binding_C"/>
</dbReference>
<dbReference type="NCBIfam" id="TIGR02595">
    <property type="entry name" value="PEP_CTERM"/>
    <property type="match status" value="1"/>
</dbReference>
<gene>
    <name evidence="3" type="ORF">FHS03_001989</name>
</gene>
<evidence type="ECO:0000259" key="2">
    <source>
        <dbReference type="Pfam" id="PF07589"/>
    </source>
</evidence>
<keyword evidence="1" id="KW-0732">Signal</keyword>
<feature type="signal peptide" evidence="1">
    <location>
        <begin position="1"/>
        <end position="23"/>
    </location>
</feature>
<reference evidence="3 4" key="1">
    <citation type="submission" date="2020-08" db="EMBL/GenBank/DDBJ databases">
        <title>Genomic Encyclopedia of Type Strains, Phase III (KMG-III): the genomes of soil and plant-associated and newly described type strains.</title>
        <authorList>
            <person name="Whitman W."/>
        </authorList>
    </citation>
    <scope>NUCLEOTIDE SEQUENCE [LARGE SCALE GENOMIC DNA]</scope>
    <source>
        <strain evidence="3 4">CECT 8897</strain>
    </source>
</reference>